<dbReference type="SUPFAM" id="SSF109998">
    <property type="entry name" value="Triger factor/SurA peptide-binding domain-like"/>
    <property type="match status" value="1"/>
</dbReference>
<dbReference type="Proteomes" id="UP000193017">
    <property type="component" value="Chromosome"/>
</dbReference>
<dbReference type="PANTHER" id="PTHR47637:SF1">
    <property type="entry name" value="CHAPERONE SURA"/>
    <property type="match status" value="1"/>
</dbReference>
<dbReference type="InterPro" id="IPR000297">
    <property type="entry name" value="PPIase_PpiC"/>
</dbReference>
<evidence type="ECO:0000313" key="14">
    <source>
        <dbReference type="Proteomes" id="UP000193017"/>
    </source>
</evidence>
<sequence>MRRIIHATLTAALLAAAAAPMPVAAGPFAPVIYINNNAVTQYELDQRVRFMQLLHAPDANPQAALKALVEDRLKLQAARQMGIAVSDKGLEAGLSEFAGRANMNVEQFTAALAREGVERQAYRDFVKAGVAWREVVRQRIVPTVTVSDREIEQALKRDIAQPITTAVLLSELVIPAPPGQEQAALARGRQIAESATSEAAFAAAARRWSAVPTAPRGGRLDWTPLANLAPGLRSIVLQLQPNSVSQPLSVPGAVVLFYLRDIRGKLRAGAQDQTVEYVTLSVPSAADGARALARADSCDQLYVEANRYGGNPIQRQTSPLSAVPLDVAQRLAPLDENEGAVLDYGNGARVLMLCRRTPALIDQPAPPYATLPGLPQPARRAAPGAPAGEGGTTPKAAEAPSAANAASDAAAAAGIASPDEPPLRGRDQVRSAIFNRKISAAADAYLAELRADAVIRKP</sequence>
<keyword evidence="5" id="KW-0143">Chaperone</keyword>
<organism evidence="13 14">
    <name type="scientific">Paracoccus contaminans</name>
    <dbReference type="NCBI Taxonomy" id="1945662"/>
    <lineage>
        <taxon>Bacteria</taxon>
        <taxon>Pseudomonadati</taxon>
        <taxon>Pseudomonadota</taxon>
        <taxon>Alphaproteobacteria</taxon>
        <taxon>Rhodobacterales</taxon>
        <taxon>Paracoccaceae</taxon>
        <taxon>Paracoccus</taxon>
    </lineage>
</organism>
<keyword evidence="4 9" id="KW-0697">Rotamase</keyword>
<dbReference type="GO" id="GO:0003755">
    <property type="term" value="F:peptidyl-prolyl cis-trans isomerase activity"/>
    <property type="evidence" value="ECO:0007669"/>
    <property type="project" value="UniProtKB-KW"/>
</dbReference>
<dbReference type="InterPro" id="IPR027304">
    <property type="entry name" value="Trigger_fact/SurA_dom_sf"/>
</dbReference>
<feature type="compositionally biased region" description="Low complexity" evidence="10">
    <location>
        <begin position="371"/>
        <end position="417"/>
    </location>
</feature>
<dbReference type="PROSITE" id="PS50198">
    <property type="entry name" value="PPIC_PPIASE_2"/>
    <property type="match status" value="1"/>
</dbReference>
<evidence type="ECO:0000256" key="6">
    <source>
        <dbReference type="ARBA" id="ARBA00023235"/>
    </source>
</evidence>
<keyword evidence="6 9" id="KW-0413">Isomerase</keyword>
<evidence type="ECO:0000256" key="11">
    <source>
        <dbReference type="SAM" id="SignalP"/>
    </source>
</evidence>
<evidence type="ECO:0000313" key="13">
    <source>
        <dbReference type="EMBL" id="ARJ70648.1"/>
    </source>
</evidence>
<evidence type="ECO:0000256" key="4">
    <source>
        <dbReference type="ARBA" id="ARBA00023110"/>
    </source>
</evidence>
<gene>
    <name evidence="13" type="ORF">B0A89_02015</name>
</gene>
<dbReference type="RefSeq" id="WP_085378695.1">
    <property type="nucleotide sequence ID" value="NZ_CP020612.1"/>
</dbReference>
<evidence type="ECO:0000256" key="7">
    <source>
        <dbReference type="ARBA" id="ARBA00030642"/>
    </source>
</evidence>
<dbReference type="InterPro" id="IPR046357">
    <property type="entry name" value="PPIase_dom_sf"/>
</dbReference>
<dbReference type="Pfam" id="PF09312">
    <property type="entry name" value="SurA_N"/>
    <property type="match status" value="1"/>
</dbReference>
<evidence type="ECO:0000256" key="2">
    <source>
        <dbReference type="ARBA" id="ARBA00022729"/>
    </source>
</evidence>
<dbReference type="InterPro" id="IPR015391">
    <property type="entry name" value="SurA_N"/>
</dbReference>
<evidence type="ECO:0000256" key="1">
    <source>
        <dbReference type="ARBA" id="ARBA00018370"/>
    </source>
</evidence>
<keyword evidence="2 11" id="KW-0732">Signal</keyword>
<accession>A0A1W6D0M1</accession>
<evidence type="ECO:0000259" key="12">
    <source>
        <dbReference type="PROSITE" id="PS50198"/>
    </source>
</evidence>
<dbReference type="STRING" id="1945662.B0A89_02015"/>
<keyword evidence="3" id="KW-0574">Periplasm</keyword>
<keyword evidence="14" id="KW-1185">Reference proteome</keyword>
<feature type="domain" description="PpiC" evidence="12">
    <location>
        <begin position="164"/>
        <end position="261"/>
    </location>
</feature>
<reference evidence="13 14" key="1">
    <citation type="submission" date="2017-03" db="EMBL/GenBank/DDBJ databases">
        <title>Genome sequence of Paracoccus contaminans isolated from a water microcosm.</title>
        <authorList>
            <person name="Aurass P."/>
            <person name="Karste S."/>
            <person name="Trost E."/>
            <person name="Glaeser S.P."/>
            <person name="Kaempfer P."/>
            <person name="Flieger A."/>
        </authorList>
    </citation>
    <scope>NUCLEOTIDE SEQUENCE [LARGE SCALE GENOMIC DNA]</scope>
    <source>
        <strain evidence="14">RKI 16-01929T\LMG 29738T\CCM 8701T\CIP 111112T</strain>
    </source>
</reference>
<dbReference type="EMBL" id="CP020612">
    <property type="protein sequence ID" value="ARJ70648.1"/>
    <property type="molecule type" value="Genomic_DNA"/>
</dbReference>
<feature type="region of interest" description="Disordered" evidence="10">
    <location>
        <begin position="365"/>
        <end position="428"/>
    </location>
</feature>
<dbReference type="SUPFAM" id="SSF54534">
    <property type="entry name" value="FKBP-like"/>
    <property type="match status" value="1"/>
</dbReference>
<dbReference type="InterPro" id="IPR050280">
    <property type="entry name" value="OMP_Chaperone_SurA"/>
</dbReference>
<protein>
    <recommendedName>
        <fullName evidence="1">Parvulin-like PPIase</fullName>
    </recommendedName>
    <alternativeName>
        <fullName evidence="7">Peptidyl-prolyl cis-trans isomerase plp</fullName>
    </alternativeName>
    <alternativeName>
        <fullName evidence="8">Rotamase plp</fullName>
    </alternativeName>
</protein>
<name>A0A1W6D0M1_9RHOB</name>
<evidence type="ECO:0000256" key="10">
    <source>
        <dbReference type="SAM" id="MobiDB-lite"/>
    </source>
</evidence>
<feature type="signal peptide" evidence="11">
    <location>
        <begin position="1"/>
        <end position="25"/>
    </location>
</feature>
<dbReference type="OrthoDB" id="9791746at2"/>
<evidence type="ECO:0000256" key="3">
    <source>
        <dbReference type="ARBA" id="ARBA00022764"/>
    </source>
</evidence>
<evidence type="ECO:0000256" key="8">
    <source>
        <dbReference type="ARBA" id="ARBA00031484"/>
    </source>
</evidence>
<dbReference type="Pfam" id="PF00639">
    <property type="entry name" value="Rotamase"/>
    <property type="match status" value="1"/>
</dbReference>
<proteinExistence type="predicted"/>
<dbReference type="PANTHER" id="PTHR47637">
    <property type="entry name" value="CHAPERONE SURA"/>
    <property type="match status" value="1"/>
</dbReference>
<dbReference type="KEGG" id="pcon:B0A89_02015"/>
<evidence type="ECO:0000256" key="5">
    <source>
        <dbReference type="ARBA" id="ARBA00023186"/>
    </source>
</evidence>
<evidence type="ECO:0000256" key="9">
    <source>
        <dbReference type="PROSITE-ProRule" id="PRU00278"/>
    </source>
</evidence>
<dbReference type="AlphaFoldDB" id="A0A1W6D0M1"/>
<dbReference type="Gene3D" id="1.10.4030.10">
    <property type="entry name" value="Porin chaperone SurA, peptide-binding domain"/>
    <property type="match status" value="1"/>
</dbReference>
<dbReference type="Gene3D" id="3.10.50.40">
    <property type="match status" value="1"/>
</dbReference>
<feature type="chain" id="PRO_5012596873" description="Parvulin-like PPIase" evidence="11">
    <location>
        <begin position="26"/>
        <end position="458"/>
    </location>
</feature>